<dbReference type="AlphaFoldDB" id="A0A9E6RBC7"/>
<name>A0A9E6RBC7_9HYPH</name>
<evidence type="ECO:0000313" key="3">
    <source>
        <dbReference type="Proteomes" id="UP000825701"/>
    </source>
</evidence>
<sequence length="240" mass="26969">MSAGEAKKAAPPSKIDWAVTPLVGVGPLRLGMSTEECAAILGEPVKRVPRAKGFLEFREVIPRKLPVLLFESDTLVMIDFVKQTKSLRLDDLYLFKLTRQEAIDALMERRHRVRGFRGLSVPRYRPVDDLRQEFPERVQYRADQAQLLRENQETSARERPGPLRQGRKRGEGLKEARRRTGCLGMDRAASNHSGSQATRPRGGASADLRRRSPHRPLPRRTMAPISTSETGGPLMATPEL</sequence>
<keyword evidence="3" id="KW-1185">Reference proteome</keyword>
<evidence type="ECO:0000313" key="2">
    <source>
        <dbReference type="EMBL" id="QZO00088.1"/>
    </source>
</evidence>
<feature type="region of interest" description="Disordered" evidence="1">
    <location>
        <begin position="147"/>
        <end position="240"/>
    </location>
</feature>
<dbReference type="RefSeq" id="WP_261403237.1">
    <property type="nucleotide sequence ID" value="NZ_CP081869.1"/>
</dbReference>
<dbReference type="KEGG" id="cmet:K6K41_26615"/>
<evidence type="ECO:0000256" key="1">
    <source>
        <dbReference type="SAM" id="MobiDB-lite"/>
    </source>
</evidence>
<protein>
    <submittedName>
        <fullName evidence="2">Uncharacterized protein</fullName>
    </submittedName>
</protein>
<gene>
    <name evidence="2" type="ORF">K6K41_26615</name>
</gene>
<dbReference type="Proteomes" id="UP000825701">
    <property type="component" value="Chromosome"/>
</dbReference>
<reference evidence="2" key="1">
    <citation type="submission" date="2021-08" db="EMBL/GenBank/DDBJ databases">
        <authorList>
            <person name="Zhang H."/>
            <person name="Xu M."/>
            <person name="Yu Z."/>
            <person name="Yang L."/>
            <person name="Cai Y."/>
        </authorList>
    </citation>
    <scope>NUCLEOTIDE SEQUENCE</scope>
    <source>
        <strain evidence="2">CHL1</strain>
    </source>
</reference>
<accession>A0A9E6RBC7</accession>
<dbReference type="EMBL" id="CP081869">
    <property type="protein sequence ID" value="QZO00088.1"/>
    <property type="molecule type" value="Genomic_DNA"/>
</dbReference>
<feature type="compositionally biased region" description="Basic and acidic residues" evidence="1">
    <location>
        <begin position="150"/>
        <end position="161"/>
    </location>
</feature>
<proteinExistence type="predicted"/>
<organism evidence="2 3">
    <name type="scientific">Chenggangzhangella methanolivorans</name>
    <dbReference type="NCBI Taxonomy" id="1437009"/>
    <lineage>
        <taxon>Bacteria</taxon>
        <taxon>Pseudomonadati</taxon>
        <taxon>Pseudomonadota</taxon>
        <taxon>Alphaproteobacteria</taxon>
        <taxon>Hyphomicrobiales</taxon>
        <taxon>Methylopilaceae</taxon>
        <taxon>Chenggangzhangella</taxon>
    </lineage>
</organism>